<dbReference type="Pfam" id="PF00149">
    <property type="entry name" value="Metallophos"/>
    <property type="match status" value="1"/>
</dbReference>
<evidence type="ECO:0000259" key="1">
    <source>
        <dbReference type="Pfam" id="PF00149"/>
    </source>
</evidence>
<proteinExistence type="predicted"/>
<dbReference type="AlphaFoldDB" id="T1BLH9"/>
<organism evidence="2">
    <name type="scientific">mine drainage metagenome</name>
    <dbReference type="NCBI Taxonomy" id="410659"/>
    <lineage>
        <taxon>unclassified sequences</taxon>
        <taxon>metagenomes</taxon>
        <taxon>ecological metagenomes</taxon>
    </lineage>
</organism>
<evidence type="ECO:0000313" key="2">
    <source>
        <dbReference type="EMBL" id="EQD70602.1"/>
    </source>
</evidence>
<protein>
    <recommendedName>
        <fullName evidence="1">Calcineurin-like phosphoesterase domain-containing protein</fullName>
    </recommendedName>
</protein>
<gene>
    <name evidence="2" type="ORF">B1B_04905</name>
</gene>
<accession>T1BLH9</accession>
<dbReference type="EMBL" id="AUZY01003090">
    <property type="protein sequence ID" value="EQD70602.1"/>
    <property type="molecule type" value="Genomic_DNA"/>
</dbReference>
<reference evidence="2" key="2">
    <citation type="journal article" date="2014" name="ISME J.">
        <title>Microbial stratification in low pH oxic and suboxic macroscopic growths along an acid mine drainage.</title>
        <authorList>
            <person name="Mendez-Garcia C."/>
            <person name="Mesa V."/>
            <person name="Sprenger R.R."/>
            <person name="Richter M."/>
            <person name="Diez M.S."/>
            <person name="Solano J."/>
            <person name="Bargiela R."/>
            <person name="Golyshina O.V."/>
            <person name="Manteca A."/>
            <person name="Ramos J.L."/>
            <person name="Gallego J.R."/>
            <person name="Llorente I."/>
            <person name="Martins Dos Santos V.A."/>
            <person name="Jensen O.N."/>
            <person name="Pelaez A.I."/>
            <person name="Sanchez J."/>
            <person name="Ferrer M."/>
        </authorList>
    </citation>
    <scope>NUCLEOTIDE SEQUENCE</scope>
</reference>
<comment type="caution">
    <text evidence="2">The sequence shown here is derived from an EMBL/GenBank/DDBJ whole genome shotgun (WGS) entry which is preliminary data.</text>
</comment>
<reference evidence="2" key="1">
    <citation type="submission" date="2013-08" db="EMBL/GenBank/DDBJ databases">
        <authorList>
            <person name="Mendez C."/>
            <person name="Richter M."/>
            <person name="Ferrer M."/>
            <person name="Sanchez J."/>
        </authorList>
    </citation>
    <scope>NUCLEOTIDE SEQUENCE</scope>
</reference>
<name>T1BLH9_9ZZZZ</name>
<feature type="domain" description="Calcineurin-like phosphoesterase" evidence="1">
    <location>
        <begin position="11"/>
        <end position="143"/>
    </location>
</feature>
<dbReference type="SUPFAM" id="SSF56300">
    <property type="entry name" value="Metallo-dependent phosphatases"/>
    <property type="match status" value="1"/>
</dbReference>
<dbReference type="InterPro" id="IPR029052">
    <property type="entry name" value="Metallo-depent_PP-like"/>
</dbReference>
<feature type="non-terminal residue" evidence="2">
    <location>
        <position position="161"/>
    </location>
</feature>
<dbReference type="InterPro" id="IPR004843">
    <property type="entry name" value="Calcineurin-like_PHP"/>
</dbReference>
<sequence>MTRAVPGDPTRVLLAGDTHGDGPWFAHLVTLAGRHRVAGIVQLGDFGYWPHEAFGQRYLTQVDALCTRARLWCLWLDGNHEDFDALEQEFVRPDDGFTLIRPTSLHAPRGHRSRWGGVRFLAVGGAASIDRALRLPRRSWWPQETITDAQVAVAIAGGPTD</sequence>